<dbReference type="Proteomes" id="UP001257627">
    <property type="component" value="Unassembled WGS sequence"/>
</dbReference>
<dbReference type="InterPro" id="IPR037523">
    <property type="entry name" value="VOC_core"/>
</dbReference>
<dbReference type="RefSeq" id="WP_143610519.1">
    <property type="nucleotide sequence ID" value="NZ_CP107955.1"/>
</dbReference>
<dbReference type="PROSITE" id="PS51819">
    <property type="entry name" value="VOC"/>
    <property type="match status" value="1"/>
</dbReference>
<dbReference type="Pfam" id="PF00903">
    <property type="entry name" value="Glyoxalase"/>
    <property type="match status" value="1"/>
</dbReference>
<comment type="caution">
    <text evidence="2">The sequence shown here is derived from an EMBL/GenBank/DDBJ whole genome shotgun (WGS) entry which is preliminary data.</text>
</comment>
<evidence type="ECO:0000313" key="2">
    <source>
        <dbReference type="EMBL" id="MDU8991587.1"/>
    </source>
</evidence>
<reference evidence="2 3" key="1">
    <citation type="submission" date="2023-02" db="EMBL/GenBank/DDBJ databases">
        <authorList>
            <person name="Maleckis M."/>
        </authorList>
    </citation>
    <scope>NUCLEOTIDE SEQUENCE [LARGE SCALE GENOMIC DNA]</scope>
    <source>
        <strain evidence="2 3">P8-A2</strain>
    </source>
</reference>
<feature type="domain" description="VOC" evidence="1">
    <location>
        <begin position="2"/>
        <end position="127"/>
    </location>
</feature>
<organism evidence="2 3">
    <name type="scientific">Streptomyces mirabilis</name>
    <dbReference type="NCBI Taxonomy" id="68239"/>
    <lineage>
        <taxon>Bacteria</taxon>
        <taxon>Bacillati</taxon>
        <taxon>Actinomycetota</taxon>
        <taxon>Actinomycetes</taxon>
        <taxon>Kitasatosporales</taxon>
        <taxon>Streptomycetaceae</taxon>
        <taxon>Streptomyces</taxon>
    </lineage>
</organism>
<dbReference type="InterPro" id="IPR029068">
    <property type="entry name" value="Glyas_Bleomycin-R_OHBP_Dase"/>
</dbReference>
<dbReference type="Gene3D" id="3.10.180.10">
    <property type="entry name" value="2,3-Dihydroxybiphenyl 1,2-Dioxygenase, domain 1"/>
    <property type="match status" value="1"/>
</dbReference>
<dbReference type="InterPro" id="IPR004360">
    <property type="entry name" value="Glyas_Fos-R_dOase_dom"/>
</dbReference>
<protein>
    <submittedName>
        <fullName evidence="2">VOC family protein</fullName>
    </submittedName>
</protein>
<keyword evidence="3" id="KW-1185">Reference proteome</keyword>
<evidence type="ECO:0000259" key="1">
    <source>
        <dbReference type="PROSITE" id="PS51819"/>
    </source>
</evidence>
<name>A0ABU3UCE7_9ACTN</name>
<gene>
    <name evidence="2" type="ORF">PU648_04165</name>
</gene>
<accession>A0ABU3UCE7</accession>
<dbReference type="SUPFAM" id="SSF54593">
    <property type="entry name" value="Glyoxalase/Bleomycin resistance protein/Dihydroxybiphenyl dioxygenase"/>
    <property type="match status" value="1"/>
</dbReference>
<sequence>MTLQRVEVGLVSADAALVEFFAAVFELERLPAVRSGSGVVHRLEAPGTRIKVMVPSRRPASAEPAEPFFHLTGVRYLTMYVDDLDGIIERGVARGGRVRHGPMDVGPGVRVAVLQDPDGNAIEVVDGAP</sequence>
<proteinExistence type="predicted"/>
<evidence type="ECO:0000313" key="3">
    <source>
        <dbReference type="Proteomes" id="UP001257627"/>
    </source>
</evidence>
<dbReference type="EMBL" id="JARAKF010000001">
    <property type="protein sequence ID" value="MDU8991587.1"/>
    <property type="molecule type" value="Genomic_DNA"/>
</dbReference>